<evidence type="ECO:0000313" key="4">
    <source>
        <dbReference type="EMBL" id="MCX5569861.1"/>
    </source>
</evidence>
<dbReference type="Gene3D" id="3.40.50.720">
    <property type="entry name" value="NAD(P)-binding Rossmann-like Domain"/>
    <property type="match status" value="1"/>
</dbReference>
<dbReference type="PRINTS" id="PR00081">
    <property type="entry name" value="GDHRDH"/>
</dbReference>
<accession>A0A9X3E186</accession>
<dbReference type="CDD" id="cd05233">
    <property type="entry name" value="SDR_c"/>
    <property type="match status" value="1"/>
</dbReference>
<dbReference type="SMART" id="SM00822">
    <property type="entry name" value="PKS_KR"/>
    <property type="match status" value="1"/>
</dbReference>
<evidence type="ECO:0000256" key="2">
    <source>
        <dbReference type="ARBA" id="ARBA00023002"/>
    </source>
</evidence>
<dbReference type="PROSITE" id="PS00061">
    <property type="entry name" value="ADH_SHORT"/>
    <property type="match status" value="1"/>
</dbReference>
<dbReference type="PANTHER" id="PTHR43639">
    <property type="entry name" value="OXIDOREDUCTASE, SHORT-CHAIN DEHYDROGENASE/REDUCTASE FAMILY (AFU_ORTHOLOGUE AFUA_5G02870)"/>
    <property type="match status" value="1"/>
</dbReference>
<gene>
    <name evidence="4" type="ORF">OSH07_11710</name>
</gene>
<evidence type="ECO:0000259" key="3">
    <source>
        <dbReference type="SMART" id="SM00822"/>
    </source>
</evidence>
<dbReference type="RefSeq" id="WP_266338831.1">
    <property type="nucleotide sequence ID" value="NZ_JAPKNK010000004.1"/>
</dbReference>
<dbReference type="GO" id="GO:0016491">
    <property type="term" value="F:oxidoreductase activity"/>
    <property type="evidence" value="ECO:0007669"/>
    <property type="project" value="UniProtKB-KW"/>
</dbReference>
<evidence type="ECO:0000313" key="5">
    <source>
        <dbReference type="Proteomes" id="UP001144805"/>
    </source>
</evidence>
<dbReference type="FunFam" id="3.40.50.720:FF:000084">
    <property type="entry name" value="Short-chain dehydrogenase reductase"/>
    <property type="match status" value="1"/>
</dbReference>
<dbReference type="AlphaFoldDB" id="A0A9X3E186"/>
<keyword evidence="5" id="KW-1185">Reference proteome</keyword>
<dbReference type="InterPro" id="IPR036291">
    <property type="entry name" value="NAD(P)-bd_dom_sf"/>
</dbReference>
<sequence>MTASASIGAKALQGRVALVTGGAGGIGAAIVRTLAAAGATVVVGYNASAEAAEALAASLPGDGHRALAAPVTDTAAIGRLAVEVEAGYGRLDMLVNCAGTTRFVAHGDLDGLDDALIDQVLAVNVRGPIAMVRAFRPLLKASGDGLVVNISSIAAVTAMGSNIAYCASKAAVDNLTKSLARALAPEIRVVSVSPGLVDTEFVRGLDPEWRDRQAAQTPLGRLSEPEEVANAVLAVASLLTFTTGSIIPIDGGRPLC</sequence>
<reference evidence="4" key="1">
    <citation type="submission" date="2022-11" db="EMBL/GenBank/DDBJ databases">
        <title>Biodiversity and phylogenetic relationships of bacteria.</title>
        <authorList>
            <person name="Machado R.A.R."/>
            <person name="Bhat A."/>
            <person name="Loulou A."/>
            <person name="Kallel S."/>
        </authorList>
    </citation>
    <scope>NUCLEOTIDE SEQUENCE</scope>
    <source>
        <strain evidence="4">K-TC2</strain>
    </source>
</reference>
<comment type="similarity">
    <text evidence="1">Belongs to the short-chain dehydrogenases/reductases (SDR) family.</text>
</comment>
<evidence type="ECO:0000256" key="1">
    <source>
        <dbReference type="ARBA" id="ARBA00006484"/>
    </source>
</evidence>
<dbReference type="Pfam" id="PF13561">
    <property type="entry name" value="adh_short_C2"/>
    <property type="match status" value="1"/>
</dbReference>
<dbReference type="Proteomes" id="UP001144805">
    <property type="component" value="Unassembled WGS sequence"/>
</dbReference>
<name>A0A9X3E186_9HYPH</name>
<organism evidence="4 5">
    <name type="scientific">Kaistia nematophila</name>
    <dbReference type="NCBI Taxonomy" id="2994654"/>
    <lineage>
        <taxon>Bacteria</taxon>
        <taxon>Pseudomonadati</taxon>
        <taxon>Pseudomonadota</taxon>
        <taxon>Alphaproteobacteria</taxon>
        <taxon>Hyphomicrobiales</taxon>
        <taxon>Kaistiaceae</taxon>
        <taxon>Kaistia</taxon>
    </lineage>
</organism>
<comment type="caution">
    <text evidence="4">The sequence shown here is derived from an EMBL/GenBank/DDBJ whole genome shotgun (WGS) entry which is preliminary data.</text>
</comment>
<dbReference type="EMBL" id="JAPKNK010000004">
    <property type="protein sequence ID" value="MCX5569861.1"/>
    <property type="molecule type" value="Genomic_DNA"/>
</dbReference>
<dbReference type="SUPFAM" id="SSF51735">
    <property type="entry name" value="NAD(P)-binding Rossmann-fold domains"/>
    <property type="match status" value="1"/>
</dbReference>
<dbReference type="PANTHER" id="PTHR43639:SF1">
    <property type="entry name" value="SHORT-CHAIN DEHYDROGENASE_REDUCTASE FAMILY PROTEIN"/>
    <property type="match status" value="1"/>
</dbReference>
<feature type="domain" description="Ketoreductase" evidence="3">
    <location>
        <begin position="15"/>
        <end position="200"/>
    </location>
</feature>
<protein>
    <submittedName>
        <fullName evidence="4">SDR family NAD(P)-dependent oxidoreductase</fullName>
    </submittedName>
</protein>
<dbReference type="PRINTS" id="PR00080">
    <property type="entry name" value="SDRFAMILY"/>
</dbReference>
<dbReference type="InterPro" id="IPR020904">
    <property type="entry name" value="Sc_DH/Rdtase_CS"/>
</dbReference>
<dbReference type="InterPro" id="IPR057326">
    <property type="entry name" value="KR_dom"/>
</dbReference>
<proteinExistence type="inferred from homology"/>
<keyword evidence="2" id="KW-0560">Oxidoreductase</keyword>
<dbReference type="InterPro" id="IPR002347">
    <property type="entry name" value="SDR_fam"/>
</dbReference>